<keyword evidence="1" id="KW-0418">Kinase</keyword>
<keyword evidence="2" id="KW-1185">Reference proteome</keyword>
<keyword evidence="1" id="KW-0723">Serine/threonine-protein kinase</keyword>
<keyword evidence="1" id="KW-0808">Transferase</keyword>
<reference evidence="1" key="1">
    <citation type="submission" date="2022-04" db="EMBL/GenBank/DDBJ databases">
        <title>Genome of the entomopathogenic fungus Entomophthora muscae.</title>
        <authorList>
            <person name="Elya C."/>
            <person name="Lovett B.R."/>
            <person name="Lee E."/>
            <person name="Macias A.M."/>
            <person name="Hajek A.E."/>
            <person name="De Bivort B.L."/>
            <person name="Kasson M.T."/>
            <person name="De Fine Licht H.H."/>
            <person name="Stajich J.E."/>
        </authorList>
    </citation>
    <scope>NUCLEOTIDE SEQUENCE</scope>
    <source>
        <strain evidence="1">Berkeley</strain>
    </source>
</reference>
<name>A0ACC2URC7_9FUNG</name>
<evidence type="ECO:0000313" key="2">
    <source>
        <dbReference type="Proteomes" id="UP001165960"/>
    </source>
</evidence>
<dbReference type="EC" id="2.7.11.1" evidence="1"/>
<dbReference type="EMBL" id="QTSX02000053">
    <property type="protein sequence ID" value="KAJ9089324.1"/>
    <property type="molecule type" value="Genomic_DNA"/>
</dbReference>
<proteinExistence type="predicted"/>
<protein>
    <submittedName>
        <fullName evidence="1">Serine/threonine protein kinase</fullName>
        <ecNumber evidence="1">2.7.11.1</ecNumber>
    </submittedName>
</protein>
<evidence type="ECO:0000313" key="1">
    <source>
        <dbReference type="EMBL" id="KAJ9089324.1"/>
    </source>
</evidence>
<comment type="caution">
    <text evidence="1">The sequence shown here is derived from an EMBL/GenBank/DDBJ whole genome shotgun (WGS) entry which is preliminary data.</text>
</comment>
<gene>
    <name evidence="1" type="primary">DUN1_1</name>
    <name evidence="1" type="ORF">DSO57_1014106</name>
</gene>
<sequence length="197" mass="22206">MFQTQSQPIEPCTPTQILSEVTLLPTQEPEDALGYLEGLASGQLTKFYIYPHKTFKLGRSNACDVILTDNSVSTVHFKIRQIAFFCPLLIEDFSSNGTCVNKRRLKKGMPDLLDDGDKILLLPSYQYVFRYLQGDPGKKLKEIMDYVITRHTVGTGSFATVKLAVCRKSSQQCAVKIIRRSKFDLSARLGDSEKILF</sequence>
<dbReference type="Proteomes" id="UP001165960">
    <property type="component" value="Unassembled WGS sequence"/>
</dbReference>
<organism evidence="1 2">
    <name type="scientific">Entomophthora muscae</name>
    <dbReference type="NCBI Taxonomy" id="34485"/>
    <lineage>
        <taxon>Eukaryota</taxon>
        <taxon>Fungi</taxon>
        <taxon>Fungi incertae sedis</taxon>
        <taxon>Zoopagomycota</taxon>
        <taxon>Entomophthoromycotina</taxon>
        <taxon>Entomophthoromycetes</taxon>
        <taxon>Entomophthorales</taxon>
        <taxon>Entomophthoraceae</taxon>
        <taxon>Entomophthora</taxon>
    </lineage>
</organism>
<accession>A0ACC2URC7</accession>